<dbReference type="InterPro" id="IPR018247">
    <property type="entry name" value="EF_Hand_1_Ca_BS"/>
</dbReference>
<dbReference type="AlphaFoldDB" id="A0A2R6PVS5"/>
<dbReference type="Gene3D" id="1.10.238.10">
    <property type="entry name" value="EF-hand"/>
    <property type="match status" value="2"/>
</dbReference>
<dbReference type="SMART" id="SM00054">
    <property type="entry name" value="EFh"/>
    <property type="match status" value="3"/>
</dbReference>
<protein>
    <submittedName>
        <fullName evidence="5">Calcium-binding protein CML10</fullName>
    </submittedName>
</protein>
<gene>
    <name evidence="5" type="ORF">CEY00_Acc24536</name>
</gene>
<dbReference type="GO" id="GO:0005509">
    <property type="term" value="F:calcium ion binding"/>
    <property type="evidence" value="ECO:0007669"/>
    <property type="project" value="EnsemblPlants"/>
</dbReference>
<reference evidence="6" key="2">
    <citation type="journal article" date="2018" name="BMC Genomics">
        <title>A manually annotated Actinidia chinensis var. chinensis (kiwifruit) genome highlights the challenges associated with draft genomes and gene prediction in plants.</title>
        <authorList>
            <person name="Pilkington S.M."/>
            <person name="Crowhurst R."/>
            <person name="Hilario E."/>
            <person name="Nardozza S."/>
            <person name="Fraser L."/>
            <person name="Peng Y."/>
            <person name="Gunaseelan K."/>
            <person name="Simpson R."/>
            <person name="Tahir J."/>
            <person name="Deroles S.C."/>
            <person name="Templeton K."/>
            <person name="Luo Z."/>
            <person name="Davy M."/>
            <person name="Cheng C."/>
            <person name="McNeilage M."/>
            <person name="Scaglione D."/>
            <person name="Liu Y."/>
            <person name="Zhang Q."/>
            <person name="Datson P."/>
            <person name="De Silva N."/>
            <person name="Gardiner S.E."/>
            <person name="Bassett H."/>
            <person name="Chagne D."/>
            <person name="McCallum J."/>
            <person name="Dzierzon H."/>
            <person name="Deng C."/>
            <person name="Wang Y.Y."/>
            <person name="Barron L."/>
            <person name="Manako K."/>
            <person name="Bowen J."/>
            <person name="Foster T.M."/>
            <person name="Erridge Z.A."/>
            <person name="Tiffin H."/>
            <person name="Waite C.N."/>
            <person name="Davies K.M."/>
            <person name="Grierson E.P."/>
            <person name="Laing W.A."/>
            <person name="Kirk R."/>
            <person name="Chen X."/>
            <person name="Wood M."/>
            <person name="Montefiori M."/>
            <person name="Brummell D.A."/>
            <person name="Schwinn K.E."/>
            <person name="Catanach A."/>
            <person name="Fullerton C."/>
            <person name="Li D."/>
            <person name="Meiyalaghan S."/>
            <person name="Nieuwenhuizen N."/>
            <person name="Read N."/>
            <person name="Prakash R."/>
            <person name="Hunter D."/>
            <person name="Zhang H."/>
            <person name="McKenzie M."/>
            <person name="Knabel M."/>
            <person name="Harris A."/>
            <person name="Allan A.C."/>
            <person name="Gleave A."/>
            <person name="Chen A."/>
            <person name="Janssen B.J."/>
            <person name="Plunkett B."/>
            <person name="Ampomah-Dwamena C."/>
            <person name="Voogd C."/>
            <person name="Leif D."/>
            <person name="Lafferty D."/>
            <person name="Souleyre E.J.F."/>
            <person name="Varkonyi-Gasic E."/>
            <person name="Gambi F."/>
            <person name="Hanley J."/>
            <person name="Yao J.L."/>
            <person name="Cheung J."/>
            <person name="David K.M."/>
            <person name="Warren B."/>
            <person name="Marsh K."/>
            <person name="Snowden K.C."/>
            <person name="Lin-Wang K."/>
            <person name="Brian L."/>
            <person name="Martinez-Sanchez M."/>
            <person name="Wang M."/>
            <person name="Ileperuma N."/>
            <person name="Macnee N."/>
            <person name="Campin R."/>
            <person name="McAtee P."/>
            <person name="Drummond R.S.M."/>
            <person name="Espley R.V."/>
            <person name="Ireland H.S."/>
            <person name="Wu R."/>
            <person name="Atkinson R.G."/>
            <person name="Karunairetnam S."/>
            <person name="Bulley S."/>
            <person name="Chunkath S."/>
            <person name="Hanley Z."/>
            <person name="Storey R."/>
            <person name="Thrimawithana A.H."/>
            <person name="Thomson S."/>
            <person name="David C."/>
            <person name="Testolin R."/>
            <person name="Huang H."/>
            <person name="Hellens R.P."/>
            <person name="Schaffer R.J."/>
        </authorList>
    </citation>
    <scope>NUCLEOTIDE SEQUENCE [LARGE SCALE GENOMIC DNA]</scope>
    <source>
        <strain evidence="6">cv. Red5</strain>
    </source>
</reference>
<name>A0A2R6PVS5_ACTCC</name>
<dbReference type="Pfam" id="PF13499">
    <property type="entry name" value="EF-hand_7"/>
    <property type="match status" value="2"/>
</dbReference>
<reference evidence="5 6" key="1">
    <citation type="submission" date="2017-07" db="EMBL/GenBank/DDBJ databases">
        <title>An improved, manually edited Actinidia chinensis var. chinensis (kiwifruit) genome highlights the challenges associated with draft genomes and gene prediction in plants.</title>
        <authorList>
            <person name="Pilkington S."/>
            <person name="Crowhurst R."/>
            <person name="Hilario E."/>
            <person name="Nardozza S."/>
            <person name="Fraser L."/>
            <person name="Peng Y."/>
            <person name="Gunaseelan K."/>
            <person name="Simpson R."/>
            <person name="Tahir J."/>
            <person name="Deroles S."/>
            <person name="Templeton K."/>
            <person name="Luo Z."/>
            <person name="Davy M."/>
            <person name="Cheng C."/>
            <person name="Mcneilage M."/>
            <person name="Scaglione D."/>
            <person name="Liu Y."/>
            <person name="Zhang Q."/>
            <person name="Datson P."/>
            <person name="De Silva N."/>
            <person name="Gardiner S."/>
            <person name="Bassett H."/>
            <person name="Chagne D."/>
            <person name="Mccallum J."/>
            <person name="Dzierzon H."/>
            <person name="Deng C."/>
            <person name="Wang Y.-Y."/>
            <person name="Barron N."/>
            <person name="Manako K."/>
            <person name="Bowen J."/>
            <person name="Foster T."/>
            <person name="Erridge Z."/>
            <person name="Tiffin H."/>
            <person name="Waite C."/>
            <person name="Davies K."/>
            <person name="Grierson E."/>
            <person name="Laing W."/>
            <person name="Kirk R."/>
            <person name="Chen X."/>
            <person name="Wood M."/>
            <person name="Montefiori M."/>
            <person name="Brummell D."/>
            <person name="Schwinn K."/>
            <person name="Catanach A."/>
            <person name="Fullerton C."/>
            <person name="Li D."/>
            <person name="Meiyalaghan S."/>
            <person name="Nieuwenhuizen N."/>
            <person name="Read N."/>
            <person name="Prakash R."/>
            <person name="Hunter D."/>
            <person name="Zhang H."/>
            <person name="Mckenzie M."/>
            <person name="Knabel M."/>
            <person name="Harris A."/>
            <person name="Allan A."/>
            <person name="Chen A."/>
            <person name="Janssen B."/>
            <person name="Plunkett B."/>
            <person name="Dwamena C."/>
            <person name="Voogd C."/>
            <person name="Leif D."/>
            <person name="Lafferty D."/>
            <person name="Souleyre E."/>
            <person name="Varkonyi-Gasic E."/>
            <person name="Gambi F."/>
            <person name="Hanley J."/>
            <person name="Yao J.-L."/>
            <person name="Cheung J."/>
            <person name="David K."/>
            <person name="Warren B."/>
            <person name="Marsh K."/>
            <person name="Snowden K."/>
            <person name="Lin-Wang K."/>
            <person name="Brian L."/>
            <person name="Martinez-Sanchez M."/>
            <person name="Wang M."/>
            <person name="Ileperuma N."/>
            <person name="Macnee N."/>
            <person name="Campin R."/>
            <person name="Mcatee P."/>
            <person name="Drummond R."/>
            <person name="Espley R."/>
            <person name="Ireland H."/>
            <person name="Wu R."/>
            <person name="Atkinson R."/>
            <person name="Karunairetnam S."/>
            <person name="Bulley S."/>
            <person name="Chunkath S."/>
            <person name="Hanley Z."/>
            <person name="Storey R."/>
            <person name="Thrimawithana A."/>
            <person name="Thomson S."/>
            <person name="David C."/>
            <person name="Testolin R."/>
        </authorList>
    </citation>
    <scope>NUCLEOTIDE SEQUENCE [LARGE SCALE GENOMIC DNA]</scope>
    <source>
        <strain evidence="6">cv. Red5</strain>
        <tissue evidence="5">Young leaf</tissue>
    </source>
</reference>
<dbReference type="GO" id="GO:0042538">
    <property type="term" value="P:hyperosmotic salinity response"/>
    <property type="evidence" value="ECO:0007669"/>
    <property type="project" value="EnsemblPlants"/>
</dbReference>
<dbReference type="Proteomes" id="UP000241394">
    <property type="component" value="Chromosome LG22"/>
</dbReference>
<keyword evidence="1" id="KW-0479">Metal-binding</keyword>
<dbReference type="SUPFAM" id="SSF47473">
    <property type="entry name" value="EF-hand"/>
    <property type="match status" value="1"/>
</dbReference>
<dbReference type="OMA" id="DVIGTMM"/>
<dbReference type="STRING" id="1590841.A0A2R6PVS5"/>
<dbReference type="InterPro" id="IPR002048">
    <property type="entry name" value="EF_hand_dom"/>
</dbReference>
<dbReference type="Gramene" id="PSR97886">
    <property type="protein sequence ID" value="PSR97886"/>
    <property type="gene ID" value="CEY00_Acc24536"/>
</dbReference>
<proteinExistence type="predicted"/>
<evidence type="ECO:0000256" key="3">
    <source>
        <dbReference type="ARBA" id="ARBA00022837"/>
    </source>
</evidence>
<sequence>MCPTGTSTAVLRRDAAAARESDLRPAFDVIDADRDGKISKDDLRAFYAGFSGSGAPEEDMIGSMMTVADANEDGYVEYEEFESVLPGQSGGSGVMEEVFRVMDRDGDGLVGFEDLQRYLKWAGFETSDEDIRAMIRLGGGDENRGVSFDGLLKILAV</sequence>
<evidence type="ECO:0000256" key="2">
    <source>
        <dbReference type="ARBA" id="ARBA00022737"/>
    </source>
</evidence>
<dbReference type="InParanoid" id="A0A2R6PVS5"/>
<feature type="domain" description="EF-hand" evidence="4">
    <location>
        <begin position="90"/>
        <end position="125"/>
    </location>
</feature>
<dbReference type="GO" id="GO:0005829">
    <property type="term" value="C:cytosol"/>
    <property type="evidence" value="ECO:0007669"/>
    <property type="project" value="EnsemblPlants"/>
</dbReference>
<evidence type="ECO:0000259" key="4">
    <source>
        <dbReference type="PROSITE" id="PS50222"/>
    </source>
</evidence>
<comment type="caution">
    <text evidence="5">The sequence shown here is derived from an EMBL/GenBank/DDBJ whole genome shotgun (WGS) entry which is preliminary data.</text>
</comment>
<evidence type="ECO:0000256" key="1">
    <source>
        <dbReference type="ARBA" id="ARBA00022723"/>
    </source>
</evidence>
<dbReference type="CDD" id="cd00051">
    <property type="entry name" value="EFh"/>
    <property type="match status" value="2"/>
</dbReference>
<feature type="domain" description="EF-hand" evidence="4">
    <location>
        <begin position="18"/>
        <end position="53"/>
    </location>
</feature>
<dbReference type="FunCoup" id="A0A2R6PVS5">
    <property type="interactions" value="714"/>
</dbReference>
<keyword evidence="6" id="KW-1185">Reference proteome</keyword>
<dbReference type="PANTHER" id="PTHR10891">
    <property type="entry name" value="EF-HAND CALCIUM-BINDING DOMAIN CONTAINING PROTEIN"/>
    <property type="match status" value="1"/>
</dbReference>
<dbReference type="PROSITE" id="PS00018">
    <property type="entry name" value="EF_HAND_1"/>
    <property type="match status" value="2"/>
</dbReference>
<evidence type="ECO:0000313" key="6">
    <source>
        <dbReference type="Proteomes" id="UP000241394"/>
    </source>
</evidence>
<dbReference type="FunFam" id="1.10.238.10:FF:000298">
    <property type="entry name" value="Calcium-binding protein CP1"/>
    <property type="match status" value="1"/>
</dbReference>
<dbReference type="InterPro" id="IPR011992">
    <property type="entry name" value="EF-hand-dom_pair"/>
</dbReference>
<keyword evidence="3" id="KW-0106">Calcium</keyword>
<dbReference type="InterPro" id="IPR039647">
    <property type="entry name" value="EF_hand_pair_protein_CML-like"/>
</dbReference>
<dbReference type="PROSITE" id="PS50222">
    <property type="entry name" value="EF_HAND_2"/>
    <property type="match status" value="2"/>
</dbReference>
<dbReference type="OrthoDB" id="26525at2759"/>
<organism evidence="5 6">
    <name type="scientific">Actinidia chinensis var. chinensis</name>
    <name type="common">Chinese soft-hair kiwi</name>
    <dbReference type="NCBI Taxonomy" id="1590841"/>
    <lineage>
        <taxon>Eukaryota</taxon>
        <taxon>Viridiplantae</taxon>
        <taxon>Streptophyta</taxon>
        <taxon>Embryophyta</taxon>
        <taxon>Tracheophyta</taxon>
        <taxon>Spermatophyta</taxon>
        <taxon>Magnoliopsida</taxon>
        <taxon>eudicotyledons</taxon>
        <taxon>Gunneridae</taxon>
        <taxon>Pentapetalae</taxon>
        <taxon>asterids</taxon>
        <taxon>Ericales</taxon>
        <taxon>Actinidiaceae</taxon>
        <taxon>Actinidia</taxon>
    </lineage>
</organism>
<keyword evidence="2" id="KW-0677">Repeat</keyword>
<dbReference type="EMBL" id="NKQK01000022">
    <property type="protein sequence ID" value="PSR97886.1"/>
    <property type="molecule type" value="Genomic_DNA"/>
</dbReference>
<evidence type="ECO:0000313" key="5">
    <source>
        <dbReference type="EMBL" id="PSR97886.1"/>
    </source>
</evidence>
<accession>A0A2R6PVS5</accession>